<dbReference type="NCBIfam" id="TIGR02433">
    <property type="entry name" value="lysidine_TilS_C"/>
    <property type="match status" value="1"/>
</dbReference>
<dbReference type="GO" id="GO:0005737">
    <property type="term" value="C:cytoplasm"/>
    <property type="evidence" value="ECO:0007669"/>
    <property type="project" value="UniProtKB-SubCell"/>
</dbReference>
<dbReference type="NCBIfam" id="TIGR02432">
    <property type="entry name" value="lysidine_TilS_N"/>
    <property type="match status" value="1"/>
</dbReference>
<comment type="similarity">
    <text evidence="8">Belongs to the tRNA(Ile)-lysidine synthase family.</text>
</comment>
<evidence type="ECO:0000313" key="10">
    <source>
        <dbReference type="EMBL" id="PAU93050.1"/>
    </source>
</evidence>
<dbReference type="EMBL" id="NSKE01000011">
    <property type="protein sequence ID" value="PAU93050.1"/>
    <property type="molecule type" value="Genomic_DNA"/>
</dbReference>
<comment type="catalytic activity">
    <reaction evidence="7 8">
        <text>cytidine(34) in tRNA(Ile2) + L-lysine + ATP = lysidine(34) in tRNA(Ile2) + AMP + diphosphate + H(+)</text>
        <dbReference type="Rhea" id="RHEA:43744"/>
        <dbReference type="Rhea" id="RHEA-COMP:10625"/>
        <dbReference type="Rhea" id="RHEA-COMP:10670"/>
        <dbReference type="ChEBI" id="CHEBI:15378"/>
        <dbReference type="ChEBI" id="CHEBI:30616"/>
        <dbReference type="ChEBI" id="CHEBI:32551"/>
        <dbReference type="ChEBI" id="CHEBI:33019"/>
        <dbReference type="ChEBI" id="CHEBI:82748"/>
        <dbReference type="ChEBI" id="CHEBI:83665"/>
        <dbReference type="ChEBI" id="CHEBI:456215"/>
        <dbReference type="EC" id="6.3.4.19"/>
    </reaction>
</comment>
<comment type="subcellular location">
    <subcellularLocation>
        <location evidence="1 8">Cytoplasm</location>
    </subcellularLocation>
</comment>
<dbReference type="InterPro" id="IPR014729">
    <property type="entry name" value="Rossmann-like_a/b/a_fold"/>
</dbReference>
<evidence type="ECO:0000256" key="8">
    <source>
        <dbReference type="HAMAP-Rule" id="MF_01161"/>
    </source>
</evidence>
<evidence type="ECO:0000256" key="1">
    <source>
        <dbReference type="ARBA" id="ARBA00004496"/>
    </source>
</evidence>
<keyword evidence="6 8" id="KW-0067">ATP-binding</keyword>
<dbReference type="Proteomes" id="UP000218831">
    <property type="component" value="Unassembled WGS sequence"/>
</dbReference>
<dbReference type="InterPro" id="IPR012094">
    <property type="entry name" value="tRNA_Ile_lys_synt"/>
</dbReference>
<dbReference type="Gene3D" id="3.40.50.620">
    <property type="entry name" value="HUPs"/>
    <property type="match status" value="1"/>
</dbReference>
<protein>
    <recommendedName>
        <fullName evidence="8">tRNA(Ile)-lysidine synthase</fullName>
        <ecNumber evidence="8">6.3.4.19</ecNumber>
    </recommendedName>
    <alternativeName>
        <fullName evidence="8">tRNA(Ile)-2-lysyl-cytidine synthase</fullName>
    </alternativeName>
    <alternativeName>
        <fullName evidence="8">tRNA(Ile)-lysidine synthetase</fullName>
    </alternativeName>
</protein>
<keyword evidence="4 8" id="KW-0819">tRNA processing</keyword>
<dbReference type="InterPro" id="IPR011063">
    <property type="entry name" value="TilS/TtcA_N"/>
</dbReference>
<evidence type="ECO:0000256" key="2">
    <source>
        <dbReference type="ARBA" id="ARBA00022490"/>
    </source>
</evidence>
<dbReference type="GO" id="GO:0032267">
    <property type="term" value="F:tRNA(Ile)-lysidine synthase activity"/>
    <property type="evidence" value="ECO:0007669"/>
    <property type="project" value="UniProtKB-EC"/>
</dbReference>
<keyword evidence="11" id="KW-1185">Reference proteome</keyword>
<dbReference type="OrthoDB" id="9807403at2"/>
<proteinExistence type="inferred from homology"/>
<dbReference type="GO" id="GO:0006400">
    <property type="term" value="P:tRNA modification"/>
    <property type="evidence" value="ECO:0007669"/>
    <property type="project" value="UniProtKB-UniRule"/>
</dbReference>
<accession>A0A2A2G7D4</accession>
<dbReference type="InterPro" id="IPR012796">
    <property type="entry name" value="Lysidine-tRNA-synth_C"/>
</dbReference>
<dbReference type="AlphaFoldDB" id="A0A2A2G7D4"/>
<evidence type="ECO:0000256" key="3">
    <source>
        <dbReference type="ARBA" id="ARBA00022598"/>
    </source>
</evidence>
<name>A0A2A2G7D4_9BACT</name>
<comment type="domain">
    <text evidence="8">The N-terminal region contains the highly conserved SGGXDS motif, predicted to be a P-loop motif involved in ATP binding.</text>
</comment>
<evidence type="ECO:0000256" key="7">
    <source>
        <dbReference type="ARBA" id="ARBA00048539"/>
    </source>
</evidence>
<reference evidence="10 11" key="1">
    <citation type="submission" date="2017-08" db="EMBL/GenBank/DDBJ databases">
        <title>Aliifodinibius alkalisoli sp. nov., isolated from saline alkaline soil.</title>
        <authorList>
            <person name="Liu D."/>
            <person name="Zhang G."/>
        </authorList>
    </citation>
    <scope>NUCLEOTIDE SEQUENCE [LARGE SCALE GENOMIC DNA]</scope>
    <source>
        <strain evidence="10 11">WN023</strain>
    </source>
</reference>
<keyword evidence="5 8" id="KW-0547">Nucleotide-binding</keyword>
<keyword evidence="2 8" id="KW-0963">Cytoplasm</keyword>
<evidence type="ECO:0000256" key="5">
    <source>
        <dbReference type="ARBA" id="ARBA00022741"/>
    </source>
</evidence>
<gene>
    <name evidence="8 10" type="primary">tilS</name>
    <name evidence="10" type="ORF">CK503_14110</name>
</gene>
<dbReference type="HAMAP" id="MF_01161">
    <property type="entry name" value="tRNA_Ile_lys_synt"/>
    <property type="match status" value="1"/>
</dbReference>
<dbReference type="PANTHER" id="PTHR43033">
    <property type="entry name" value="TRNA(ILE)-LYSIDINE SYNTHASE-RELATED"/>
    <property type="match status" value="1"/>
</dbReference>
<dbReference type="RefSeq" id="WP_095607470.1">
    <property type="nucleotide sequence ID" value="NZ_NSKE01000011.1"/>
</dbReference>
<dbReference type="GO" id="GO:0005524">
    <property type="term" value="F:ATP binding"/>
    <property type="evidence" value="ECO:0007669"/>
    <property type="project" value="UniProtKB-UniRule"/>
</dbReference>
<dbReference type="InterPro" id="IPR012795">
    <property type="entry name" value="tRNA_Ile_lys_synt_N"/>
</dbReference>
<organism evidence="10 11">
    <name type="scientific">Fodinibius salipaludis</name>
    <dbReference type="NCBI Taxonomy" id="2032627"/>
    <lineage>
        <taxon>Bacteria</taxon>
        <taxon>Pseudomonadati</taxon>
        <taxon>Balneolota</taxon>
        <taxon>Balneolia</taxon>
        <taxon>Balneolales</taxon>
        <taxon>Balneolaceae</taxon>
        <taxon>Fodinibius</taxon>
    </lineage>
</organism>
<comment type="function">
    <text evidence="8">Ligates lysine onto the cytidine present at position 34 of the AUA codon-specific tRNA(Ile) that contains the anticodon CAU, in an ATP-dependent manner. Cytidine is converted to lysidine, thus changing the amino acid specificity of the tRNA from methionine to isoleucine.</text>
</comment>
<evidence type="ECO:0000259" key="9">
    <source>
        <dbReference type="Pfam" id="PF01171"/>
    </source>
</evidence>
<evidence type="ECO:0000313" key="11">
    <source>
        <dbReference type="Proteomes" id="UP000218831"/>
    </source>
</evidence>
<sequence>MSRSNLSQIEQAVKESTDSIFDSSISALIIAVSGGVDSMSLLYSLYRLHIPGIIAHVNYQKRGEASDKDAELVAEKAGEWGFQFELKKANPGEAREQNFQQWAREVRYRFFRDLAEQYNADGIVLAHHKDDQIETVLQKLFRGAGMVSWNGMDVWDGELFRPLLSVSRQQIEQYAEQREIPYRTDESNLENDFARNFLRNEWTKGLSEFFPGWEENILSVGEYAQNYENALEWIANRVSDDNGLNKQAFDKLEPGLQRAMVLYLIKKEEPGIQISQQNLHRVSELKKLQTGKRIGITREFSIIRDREYYMITRSQNGTFKPRTFTRSDLENSTVEIGNNVLTLEQFSDPDLSKALFIDADKISWPITLRQWKEGDRLQPLGMKGHQSVAEHLTNRKVNAADKEKALIIESFEETICALIFPPIKNQSSSGTISEQVKCDSETKFCLSIK</sequence>
<dbReference type="CDD" id="cd01992">
    <property type="entry name" value="TilS_N"/>
    <property type="match status" value="1"/>
</dbReference>
<feature type="binding site" evidence="8">
    <location>
        <begin position="33"/>
        <end position="38"/>
    </location>
    <ligand>
        <name>ATP</name>
        <dbReference type="ChEBI" id="CHEBI:30616"/>
    </ligand>
</feature>
<dbReference type="EC" id="6.3.4.19" evidence="8"/>
<dbReference type="SUPFAM" id="SSF56037">
    <property type="entry name" value="PheT/TilS domain"/>
    <property type="match status" value="1"/>
</dbReference>
<dbReference type="PANTHER" id="PTHR43033:SF1">
    <property type="entry name" value="TRNA(ILE)-LYSIDINE SYNTHASE-RELATED"/>
    <property type="match status" value="1"/>
</dbReference>
<feature type="domain" description="tRNA(Ile)-lysidine/2-thiocytidine synthase N-terminal" evidence="9">
    <location>
        <begin position="28"/>
        <end position="201"/>
    </location>
</feature>
<evidence type="ECO:0000256" key="4">
    <source>
        <dbReference type="ARBA" id="ARBA00022694"/>
    </source>
</evidence>
<dbReference type="SUPFAM" id="SSF52402">
    <property type="entry name" value="Adenine nucleotide alpha hydrolases-like"/>
    <property type="match status" value="1"/>
</dbReference>
<comment type="caution">
    <text evidence="10">The sequence shown here is derived from an EMBL/GenBank/DDBJ whole genome shotgun (WGS) entry which is preliminary data.</text>
</comment>
<dbReference type="Pfam" id="PF01171">
    <property type="entry name" value="ATP_bind_3"/>
    <property type="match status" value="1"/>
</dbReference>
<evidence type="ECO:0000256" key="6">
    <source>
        <dbReference type="ARBA" id="ARBA00022840"/>
    </source>
</evidence>
<keyword evidence="3 8" id="KW-0436">Ligase</keyword>